<dbReference type="Gene3D" id="1.10.287.130">
    <property type="match status" value="1"/>
</dbReference>
<dbReference type="eggNOG" id="COG4191">
    <property type="taxonomic scope" value="Bacteria"/>
</dbReference>
<evidence type="ECO:0000256" key="2">
    <source>
        <dbReference type="ARBA" id="ARBA00012438"/>
    </source>
</evidence>
<name>K9UPF7_CHAP6</name>
<evidence type="ECO:0000256" key="7">
    <source>
        <dbReference type="ARBA" id="ARBA00022840"/>
    </source>
</evidence>
<keyword evidence="6 10" id="KW-0418">Kinase</keyword>
<sequence>MSSLDPRSAALSHHVLECLTELSYHTGDLNSYLTELVLGVSRLIQSDWSIVTICEGDTGRTIASSLDLGQEDAGFSVHGTLTEEVISSGRPLIVEDSRKQLRRNNPPPEYPCYLGVPLRTSSKEVIGTICSFLREPRPFTDAEVKIVELFAERAATAIENYRLYQQQIRFNQRLAEEVAARTHDLQLAQAQLIERERLAAIGEFTATIVHEVRNPLMTIEMGLKYAHKVLNASADRERLDLSLSESDRLKHLLQEILSYAKPQPLQLSRLNISEFLKLLLIQIQELPEAVDRRIDFDSHLPAGEVMADINKLKQVFINLFRNACEAIAPHDIIRCSLGAEIDSNYVSIQIHNGGEPIPPELLPRLTTPFCSSKPSGTGLGLAISKRIITDHQGKLTISSSSSGTTVSVYLPICSQS</sequence>
<keyword evidence="4" id="KW-0808">Transferase</keyword>
<proteinExistence type="predicted"/>
<dbReference type="PATRIC" id="fig|1173020.3.peg.7042"/>
<dbReference type="Proteomes" id="UP000010366">
    <property type="component" value="Plasmid pCHA6605.01"/>
</dbReference>
<dbReference type="SUPFAM" id="SSF55781">
    <property type="entry name" value="GAF domain-like"/>
    <property type="match status" value="1"/>
</dbReference>
<dbReference type="Pfam" id="PF00512">
    <property type="entry name" value="HisKA"/>
    <property type="match status" value="1"/>
</dbReference>
<keyword evidence="3" id="KW-0597">Phosphoprotein</keyword>
<evidence type="ECO:0000313" key="11">
    <source>
        <dbReference type="Proteomes" id="UP000010366"/>
    </source>
</evidence>
<protein>
    <recommendedName>
        <fullName evidence="2">histidine kinase</fullName>
        <ecNumber evidence="2">2.7.13.3</ecNumber>
    </recommendedName>
</protein>
<dbReference type="SUPFAM" id="SSF47384">
    <property type="entry name" value="Homodimeric domain of signal transducing histidine kinase"/>
    <property type="match status" value="1"/>
</dbReference>
<dbReference type="GO" id="GO:0005524">
    <property type="term" value="F:ATP binding"/>
    <property type="evidence" value="ECO:0007669"/>
    <property type="project" value="UniProtKB-KW"/>
</dbReference>
<dbReference type="InterPro" id="IPR036097">
    <property type="entry name" value="HisK_dim/P_sf"/>
</dbReference>
<dbReference type="InterPro" id="IPR029016">
    <property type="entry name" value="GAF-like_dom_sf"/>
</dbReference>
<evidence type="ECO:0000259" key="9">
    <source>
        <dbReference type="PROSITE" id="PS50109"/>
    </source>
</evidence>
<evidence type="ECO:0000313" key="10">
    <source>
        <dbReference type="EMBL" id="AFY96977.1"/>
    </source>
</evidence>
<dbReference type="KEGG" id="cmp:Cha6605_6145"/>
<gene>
    <name evidence="10" type="ORF">Cha6605_6145</name>
</gene>
<dbReference type="Pfam" id="PF01590">
    <property type="entry name" value="GAF"/>
    <property type="match status" value="1"/>
</dbReference>
<geneLocation type="plasmid" evidence="10 11">
    <name>pCHA6605.01</name>
</geneLocation>
<dbReference type="PRINTS" id="PR00344">
    <property type="entry name" value="BCTRLSENSOR"/>
</dbReference>
<accession>K9UPF7</accession>
<evidence type="ECO:0000256" key="4">
    <source>
        <dbReference type="ARBA" id="ARBA00022679"/>
    </source>
</evidence>
<dbReference type="PANTHER" id="PTHR43065:SF10">
    <property type="entry name" value="PEROXIDE STRESS-ACTIVATED HISTIDINE KINASE MAK3"/>
    <property type="match status" value="1"/>
</dbReference>
<dbReference type="SMART" id="SM00065">
    <property type="entry name" value="GAF"/>
    <property type="match status" value="1"/>
</dbReference>
<dbReference type="SUPFAM" id="SSF55874">
    <property type="entry name" value="ATPase domain of HSP90 chaperone/DNA topoisomerase II/histidine kinase"/>
    <property type="match status" value="1"/>
</dbReference>
<dbReference type="RefSeq" id="WP_015328862.1">
    <property type="nucleotide sequence ID" value="NC_020053.1"/>
</dbReference>
<organism evidence="10 11">
    <name type="scientific">Chamaesiphon minutus (strain ATCC 27169 / PCC 6605)</name>
    <dbReference type="NCBI Taxonomy" id="1173020"/>
    <lineage>
        <taxon>Bacteria</taxon>
        <taxon>Bacillati</taxon>
        <taxon>Cyanobacteriota</taxon>
        <taxon>Cyanophyceae</taxon>
        <taxon>Gomontiellales</taxon>
        <taxon>Chamaesiphonaceae</taxon>
        <taxon>Chamaesiphon</taxon>
    </lineage>
</organism>
<keyword evidence="10" id="KW-0614">Plasmid</keyword>
<dbReference type="EC" id="2.7.13.3" evidence="2"/>
<keyword evidence="8" id="KW-0902">Two-component regulatory system</keyword>
<dbReference type="eggNOG" id="COG2203">
    <property type="taxonomic scope" value="Bacteria"/>
</dbReference>
<dbReference type="GO" id="GO:0000155">
    <property type="term" value="F:phosphorelay sensor kinase activity"/>
    <property type="evidence" value="ECO:0007669"/>
    <property type="project" value="InterPro"/>
</dbReference>
<dbReference type="AlphaFoldDB" id="K9UPF7"/>
<dbReference type="SMART" id="SM00388">
    <property type="entry name" value="HisKA"/>
    <property type="match status" value="1"/>
</dbReference>
<dbReference type="CDD" id="cd00082">
    <property type="entry name" value="HisKA"/>
    <property type="match status" value="1"/>
</dbReference>
<evidence type="ECO:0000256" key="5">
    <source>
        <dbReference type="ARBA" id="ARBA00022741"/>
    </source>
</evidence>
<keyword evidence="11" id="KW-1185">Reference proteome</keyword>
<dbReference type="HOGENOM" id="CLU_024855_1_0_3"/>
<feature type="domain" description="Histidine kinase" evidence="9">
    <location>
        <begin position="207"/>
        <end position="414"/>
    </location>
</feature>
<dbReference type="InterPro" id="IPR003018">
    <property type="entry name" value="GAF"/>
</dbReference>
<evidence type="ECO:0000256" key="8">
    <source>
        <dbReference type="ARBA" id="ARBA00023012"/>
    </source>
</evidence>
<dbReference type="Pfam" id="PF02518">
    <property type="entry name" value="HATPase_c"/>
    <property type="match status" value="1"/>
</dbReference>
<dbReference type="InterPro" id="IPR005467">
    <property type="entry name" value="His_kinase_dom"/>
</dbReference>
<dbReference type="PROSITE" id="PS50109">
    <property type="entry name" value="HIS_KIN"/>
    <property type="match status" value="1"/>
</dbReference>
<dbReference type="PANTHER" id="PTHR43065">
    <property type="entry name" value="SENSOR HISTIDINE KINASE"/>
    <property type="match status" value="1"/>
</dbReference>
<evidence type="ECO:0000256" key="3">
    <source>
        <dbReference type="ARBA" id="ARBA00022553"/>
    </source>
</evidence>
<dbReference type="Gene3D" id="3.30.450.40">
    <property type="match status" value="1"/>
</dbReference>
<dbReference type="InterPro" id="IPR003594">
    <property type="entry name" value="HATPase_dom"/>
</dbReference>
<dbReference type="InterPro" id="IPR036890">
    <property type="entry name" value="HATPase_C_sf"/>
</dbReference>
<dbReference type="InterPro" id="IPR004358">
    <property type="entry name" value="Sig_transdc_His_kin-like_C"/>
</dbReference>
<dbReference type="InterPro" id="IPR003661">
    <property type="entry name" value="HisK_dim/P_dom"/>
</dbReference>
<dbReference type="Gene3D" id="3.30.565.10">
    <property type="entry name" value="Histidine kinase-like ATPase, C-terminal domain"/>
    <property type="match status" value="1"/>
</dbReference>
<keyword evidence="5" id="KW-0547">Nucleotide-binding</keyword>
<comment type="catalytic activity">
    <reaction evidence="1">
        <text>ATP + protein L-histidine = ADP + protein N-phospho-L-histidine.</text>
        <dbReference type="EC" id="2.7.13.3"/>
    </reaction>
</comment>
<dbReference type="SMART" id="SM00387">
    <property type="entry name" value="HATPase_c"/>
    <property type="match status" value="1"/>
</dbReference>
<reference evidence="10 11" key="1">
    <citation type="submission" date="2012-05" db="EMBL/GenBank/DDBJ databases">
        <title>Noncontiguous Finished plasmid 1 of genome of Chamaesiphon sp. PCC 6605.</title>
        <authorList>
            <consortium name="US DOE Joint Genome Institute"/>
            <person name="Gugger M."/>
            <person name="Coursin T."/>
            <person name="Rippka R."/>
            <person name="Tandeau De Marsac N."/>
            <person name="Huntemann M."/>
            <person name="Wei C.-L."/>
            <person name="Han J."/>
            <person name="Detter J.C."/>
            <person name="Han C."/>
            <person name="Tapia R."/>
            <person name="Chen A."/>
            <person name="Kyrpides N."/>
            <person name="Mavromatis K."/>
            <person name="Markowitz V."/>
            <person name="Szeto E."/>
            <person name="Ivanova N."/>
            <person name="Pagani I."/>
            <person name="Pati A."/>
            <person name="Goodwin L."/>
            <person name="Nordberg H.P."/>
            <person name="Cantor M.N."/>
            <person name="Hua S.X."/>
            <person name="Woyke T."/>
            <person name="Kerfeld C.A."/>
        </authorList>
    </citation>
    <scope>NUCLEOTIDE SEQUENCE [LARGE SCALE GENOMIC DNA]</scope>
    <source>
        <strain evidence="11">ATCC 27169 / PCC 6605</strain>
        <plasmid evidence="11">Plasmid pCHA6605.01</plasmid>
    </source>
</reference>
<evidence type="ECO:0000256" key="6">
    <source>
        <dbReference type="ARBA" id="ARBA00022777"/>
    </source>
</evidence>
<evidence type="ECO:0000256" key="1">
    <source>
        <dbReference type="ARBA" id="ARBA00000085"/>
    </source>
</evidence>
<keyword evidence="7" id="KW-0067">ATP-binding</keyword>
<dbReference type="OrthoDB" id="9815750at2"/>
<dbReference type="EMBL" id="CP003601">
    <property type="protein sequence ID" value="AFY96977.1"/>
    <property type="molecule type" value="Genomic_DNA"/>
</dbReference>